<keyword evidence="1 2" id="KW-0238">DNA-binding</keyword>
<dbReference type="InterPro" id="IPR023772">
    <property type="entry name" value="DNA-bd_HTH_TetR-type_CS"/>
</dbReference>
<dbReference type="InterPro" id="IPR036271">
    <property type="entry name" value="Tet_transcr_reg_TetR-rel_C_sf"/>
</dbReference>
<dbReference type="PRINTS" id="PR00455">
    <property type="entry name" value="HTHTETR"/>
</dbReference>
<dbReference type="SUPFAM" id="SSF46689">
    <property type="entry name" value="Homeodomain-like"/>
    <property type="match status" value="1"/>
</dbReference>
<dbReference type="InterPro" id="IPR009057">
    <property type="entry name" value="Homeodomain-like_sf"/>
</dbReference>
<sequence>MLFQATSPTRGDHTKQRLLQAALEVFGEFGLQAATTRDIARRAGQNIAAITYHFHSKEGLYRAVASAIADEVAHTYLPLRTEITEHLQQPAGTPERYMAYLQKLVLNFTRLMTSPETLHFSRFMSREQLSPTDAYPLMHERIIAPMHQLMTQLVAGYTGLDSSDRRTVIHAHALIGEALAFRFARETIRLRAGWDDVGLEQSLVINDVVTQHIALVLDGLRAAQQRECL</sequence>
<dbReference type="PANTHER" id="PTHR30055:SF146">
    <property type="entry name" value="HTH-TYPE TRANSCRIPTIONAL DUAL REGULATOR CECR"/>
    <property type="match status" value="1"/>
</dbReference>
<dbReference type="EMBL" id="CP081864">
    <property type="protein sequence ID" value="QZN97245.1"/>
    <property type="molecule type" value="Genomic_DNA"/>
</dbReference>
<dbReference type="SUPFAM" id="SSF48498">
    <property type="entry name" value="Tetracyclin repressor-like, C-terminal domain"/>
    <property type="match status" value="1"/>
</dbReference>
<protein>
    <submittedName>
        <fullName evidence="4">Transcriptional regulator CecR</fullName>
    </submittedName>
</protein>
<evidence type="ECO:0000313" key="4">
    <source>
        <dbReference type="EMBL" id="QZN97245.1"/>
    </source>
</evidence>
<organism evidence="4 5">
    <name type="scientific">Symbiopectobacterium purcellii</name>
    <dbReference type="NCBI Taxonomy" id="2871826"/>
    <lineage>
        <taxon>Bacteria</taxon>
        <taxon>Pseudomonadati</taxon>
        <taxon>Pseudomonadota</taxon>
        <taxon>Gammaproteobacteria</taxon>
        <taxon>Enterobacterales</taxon>
        <taxon>Enterobacteriaceae</taxon>
    </lineage>
</organism>
<dbReference type="PROSITE" id="PS01081">
    <property type="entry name" value="HTH_TETR_1"/>
    <property type="match status" value="1"/>
</dbReference>
<gene>
    <name evidence="4" type="primary">cecR</name>
    <name evidence="4" type="ORF">K6K13_07800</name>
</gene>
<dbReference type="Pfam" id="PF09209">
    <property type="entry name" value="CecR_C"/>
    <property type="match status" value="1"/>
</dbReference>
<feature type="DNA-binding region" description="H-T-H motif" evidence="2">
    <location>
        <begin position="35"/>
        <end position="54"/>
    </location>
</feature>
<dbReference type="PROSITE" id="PS50977">
    <property type="entry name" value="HTH_TETR_2"/>
    <property type="match status" value="1"/>
</dbReference>
<dbReference type="Pfam" id="PF00440">
    <property type="entry name" value="TetR_N"/>
    <property type="match status" value="1"/>
</dbReference>
<dbReference type="NCBIfam" id="NF008587">
    <property type="entry name" value="PRK11552.1"/>
    <property type="match status" value="1"/>
</dbReference>
<evidence type="ECO:0000259" key="3">
    <source>
        <dbReference type="PROSITE" id="PS50977"/>
    </source>
</evidence>
<dbReference type="InterPro" id="IPR001647">
    <property type="entry name" value="HTH_TetR"/>
</dbReference>
<keyword evidence="5" id="KW-1185">Reference proteome</keyword>
<dbReference type="Gene3D" id="1.10.357.10">
    <property type="entry name" value="Tetracycline Repressor, domain 2"/>
    <property type="match status" value="1"/>
</dbReference>
<proteinExistence type="predicted"/>
<feature type="domain" description="HTH tetR-type" evidence="3">
    <location>
        <begin position="12"/>
        <end position="72"/>
    </location>
</feature>
<evidence type="ECO:0000256" key="1">
    <source>
        <dbReference type="ARBA" id="ARBA00023125"/>
    </source>
</evidence>
<evidence type="ECO:0000313" key="5">
    <source>
        <dbReference type="Proteomes" id="UP000825886"/>
    </source>
</evidence>
<reference evidence="4 5" key="1">
    <citation type="submission" date="2021-08" db="EMBL/GenBank/DDBJ databases">
        <title>Culture and genomic analysis of Symbiopectobacterium purcellii sp. nov. gen. nov., isolated from the leafhopper Empoasca decipiens.</title>
        <authorList>
            <person name="Nadal-Jimenez P."/>
            <person name="Siozios S."/>
            <person name="Halliday N."/>
            <person name="Camara M."/>
            <person name="Hurst G.D.D."/>
        </authorList>
    </citation>
    <scope>NUCLEOTIDE SEQUENCE [LARGE SCALE GENOMIC DNA]</scope>
    <source>
        <strain evidence="4 5">SyEd1</strain>
    </source>
</reference>
<dbReference type="Gene3D" id="1.10.10.60">
    <property type="entry name" value="Homeodomain-like"/>
    <property type="match status" value="1"/>
</dbReference>
<accession>A0ABX9ATZ1</accession>
<evidence type="ECO:0000256" key="2">
    <source>
        <dbReference type="PROSITE-ProRule" id="PRU00335"/>
    </source>
</evidence>
<dbReference type="InterPro" id="IPR050109">
    <property type="entry name" value="HTH-type_TetR-like_transc_reg"/>
</dbReference>
<dbReference type="InterPro" id="IPR015292">
    <property type="entry name" value="Tscrpt_reg_YbiH_C"/>
</dbReference>
<name>A0ABX9ATZ1_9ENTR</name>
<dbReference type="Proteomes" id="UP000825886">
    <property type="component" value="Chromosome"/>
</dbReference>
<dbReference type="RefSeq" id="WP_222160273.1">
    <property type="nucleotide sequence ID" value="NZ_CP081864.1"/>
</dbReference>
<dbReference type="PANTHER" id="PTHR30055">
    <property type="entry name" value="HTH-TYPE TRANSCRIPTIONAL REGULATOR RUTR"/>
    <property type="match status" value="1"/>
</dbReference>